<comment type="subcellular location">
    <subcellularLocation>
        <location evidence="2 7">Membrane</location>
        <topology evidence="2 7">Multi-pass membrane protein</topology>
    </subcellularLocation>
</comment>
<organism evidence="9 10">
    <name type="scientific">Actinidia rufa</name>
    <dbReference type="NCBI Taxonomy" id="165716"/>
    <lineage>
        <taxon>Eukaryota</taxon>
        <taxon>Viridiplantae</taxon>
        <taxon>Streptophyta</taxon>
        <taxon>Embryophyta</taxon>
        <taxon>Tracheophyta</taxon>
        <taxon>Spermatophyta</taxon>
        <taxon>Magnoliopsida</taxon>
        <taxon>eudicotyledons</taxon>
        <taxon>Gunneridae</taxon>
        <taxon>Pentapetalae</taxon>
        <taxon>asterids</taxon>
        <taxon>Ericales</taxon>
        <taxon>Actinidiaceae</taxon>
        <taxon>Actinidia</taxon>
    </lineage>
</organism>
<comment type="caution">
    <text evidence="9">The sequence shown here is derived from an EMBL/GenBank/DDBJ whole genome shotgun (WGS) entry which is preliminary data.</text>
</comment>
<dbReference type="InterPro" id="IPR004895">
    <property type="entry name" value="Prenylated_rab_accept_PRA1"/>
</dbReference>
<feature type="transmembrane region" description="Helical" evidence="7">
    <location>
        <begin position="69"/>
        <end position="92"/>
    </location>
</feature>
<sequence length="105" mass="11808">MSMKSPSGYGSVPTTTSFMSRAKAQTQTLISTRRPWRELFDLSAFSLPDSYTEAMSRIRRNLNYFRPNYALVMLIIVFISLEVAEGGMLSVVGGDQPMRPTYTRG</sequence>
<proteinExistence type="inferred from homology"/>
<evidence type="ECO:0000256" key="6">
    <source>
        <dbReference type="ARBA" id="ARBA00023136"/>
    </source>
</evidence>
<comment type="caution">
    <text evidence="7">Lacks conserved residue(s) required for the propagation of feature annotation.</text>
</comment>
<accession>A0A7J0E447</accession>
<dbReference type="GO" id="GO:0005794">
    <property type="term" value="C:Golgi apparatus"/>
    <property type="evidence" value="ECO:0007669"/>
    <property type="project" value="TreeGrafter"/>
</dbReference>
<dbReference type="GO" id="GO:0016020">
    <property type="term" value="C:membrane"/>
    <property type="evidence" value="ECO:0007669"/>
    <property type="project" value="UniProtKB-SubCell"/>
</dbReference>
<feature type="region of interest" description="Disordered" evidence="8">
    <location>
        <begin position="1"/>
        <end position="23"/>
    </location>
</feature>
<dbReference type="PANTHER" id="PTHR19317:SF16">
    <property type="entry name" value="PRA1 FAMILY PROTEIN E"/>
    <property type="match status" value="1"/>
</dbReference>
<dbReference type="Proteomes" id="UP000585474">
    <property type="component" value="Unassembled WGS sequence"/>
</dbReference>
<evidence type="ECO:0000256" key="1">
    <source>
        <dbReference type="ARBA" id="ARBA00002501"/>
    </source>
</evidence>
<evidence type="ECO:0000256" key="3">
    <source>
        <dbReference type="ARBA" id="ARBA00006483"/>
    </source>
</evidence>
<evidence type="ECO:0000313" key="9">
    <source>
        <dbReference type="EMBL" id="GFY81190.1"/>
    </source>
</evidence>
<gene>
    <name evidence="9" type="ORF">Acr_01g0009990</name>
</gene>
<dbReference type="GO" id="GO:0016192">
    <property type="term" value="P:vesicle-mediated transport"/>
    <property type="evidence" value="ECO:0007669"/>
    <property type="project" value="TreeGrafter"/>
</dbReference>
<keyword evidence="7" id="KW-0813">Transport</keyword>
<dbReference type="Pfam" id="PF03208">
    <property type="entry name" value="PRA1"/>
    <property type="match status" value="1"/>
</dbReference>
<evidence type="ECO:0000313" key="10">
    <source>
        <dbReference type="Proteomes" id="UP000585474"/>
    </source>
</evidence>
<dbReference type="OrthoDB" id="63113at2759"/>
<evidence type="ECO:0000256" key="8">
    <source>
        <dbReference type="SAM" id="MobiDB-lite"/>
    </source>
</evidence>
<keyword evidence="10" id="KW-1185">Reference proteome</keyword>
<evidence type="ECO:0000256" key="4">
    <source>
        <dbReference type="ARBA" id="ARBA00022692"/>
    </source>
</evidence>
<evidence type="ECO:0000256" key="2">
    <source>
        <dbReference type="ARBA" id="ARBA00004141"/>
    </source>
</evidence>
<comment type="function">
    <text evidence="1 7">May be involved in both secretory and endocytic intracellular trafficking in the endosomal/prevacuolar compartments.</text>
</comment>
<keyword evidence="6 7" id="KW-0472">Membrane</keyword>
<protein>
    <recommendedName>
        <fullName evidence="7">PRA1 family protein</fullName>
    </recommendedName>
</protein>
<dbReference type="GO" id="GO:0005783">
    <property type="term" value="C:endoplasmic reticulum"/>
    <property type="evidence" value="ECO:0007669"/>
    <property type="project" value="UniProtKB-ARBA"/>
</dbReference>
<evidence type="ECO:0000256" key="7">
    <source>
        <dbReference type="RuleBase" id="RU363107"/>
    </source>
</evidence>
<feature type="compositionally biased region" description="Polar residues" evidence="8">
    <location>
        <begin position="12"/>
        <end position="23"/>
    </location>
</feature>
<dbReference type="PANTHER" id="PTHR19317">
    <property type="entry name" value="PRENYLATED RAB ACCEPTOR 1-RELATED"/>
    <property type="match status" value="1"/>
</dbReference>
<keyword evidence="5 7" id="KW-1133">Transmembrane helix</keyword>
<dbReference type="AlphaFoldDB" id="A0A7J0E447"/>
<name>A0A7J0E447_9ERIC</name>
<comment type="similarity">
    <text evidence="3 7">Belongs to the PRA1 family.</text>
</comment>
<evidence type="ECO:0000256" key="5">
    <source>
        <dbReference type="ARBA" id="ARBA00022989"/>
    </source>
</evidence>
<reference evidence="9 10" key="1">
    <citation type="submission" date="2019-07" db="EMBL/GenBank/DDBJ databases">
        <title>De Novo Assembly of kiwifruit Actinidia rufa.</title>
        <authorList>
            <person name="Sugita-Konishi S."/>
            <person name="Sato K."/>
            <person name="Mori E."/>
            <person name="Abe Y."/>
            <person name="Kisaki G."/>
            <person name="Hamano K."/>
            <person name="Suezawa K."/>
            <person name="Otani M."/>
            <person name="Fukuda T."/>
            <person name="Manabe T."/>
            <person name="Gomi K."/>
            <person name="Tabuchi M."/>
            <person name="Akimitsu K."/>
            <person name="Kataoka I."/>
        </authorList>
    </citation>
    <scope>NUCLEOTIDE SEQUENCE [LARGE SCALE GENOMIC DNA]</scope>
    <source>
        <strain evidence="10">cv. Fuchu</strain>
    </source>
</reference>
<dbReference type="EMBL" id="BJWL01000001">
    <property type="protein sequence ID" value="GFY81190.1"/>
    <property type="molecule type" value="Genomic_DNA"/>
</dbReference>
<keyword evidence="4 7" id="KW-0812">Transmembrane</keyword>